<dbReference type="OrthoDB" id="63962at2"/>
<keyword evidence="2" id="KW-1185">Reference proteome</keyword>
<sequence length="203" mass="23588">MDDLKKTYYPHYNVLKHKDEWDEHTRQVIQERFKPKHSSYFSTMEREILTDLSHHIFPSHLGEISIHIIDIFDERCSKGSIRGYRPGTTLPKTTVIDTGLKHIDEECILLHQLPFIQLEKEQQQKLITQWFVGDTTNNVWKAVTSVEFFKTLTAELIPIVYSDPSIWSHIGFGGPAFPHGYYAFGPKQFDNSEAPLHDSTSTR</sequence>
<dbReference type="STRING" id="1305675.BFG57_08830"/>
<protein>
    <recommendedName>
        <fullName evidence="3">Gluconate 2-dehydrogenase</fullName>
    </recommendedName>
</protein>
<reference evidence="1 2" key="1">
    <citation type="submission" date="2016-08" db="EMBL/GenBank/DDBJ databases">
        <title>Genome of Bacillus solimangrovi GH2-4.</title>
        <authorList>
            <person name="Lim S."/>
            <person name="Kim B.-C."/>
        </authorList>
    </citation>
    <scope>NUCLEOTIDE SEQUENCE [LARGE SCALE GENOMIC DNA]</scope>
    <source>
        <strain evidence="1 2">GH2-4</strain>
    </source>
</reference>
<dbReference type="InterPro" id="IPR027056">
    <property type="entry name" value="Gluconate_2DH_su3"/>
</dbReference>
<evidence type="ECO:0000313" key="2">
    <source>
        <dbReference type="Proteomes" id="UP000095209"/>
    </source>
</evidence>
<proteinExistence type="predicted"/>
<dbReference type="AlphaFoldDB" id="A0A1E5LJU2"/>
<accession>A0A1E5LJU2</accession>
<evidence type="ECO:0008006" key="3">
    <source>
        <dbReference type="Google" id="ProtNLM"/>
    </source>
</evidence>
<name>A0A1E5LJU2_9BACI</name>
<dbReference type="RefSeq" id="WP_069715706.1">
    <property type="nucleotide sequence ID" value="NZ_MJEH01000003.1"/>
</dbReference>
<dbReference type="EMBL" id="MJEH01000003">
    <property type="protein sequence ID" value="OEH94350.1"/>
    <property type="molecule type" value="Genomic_DNA"/>
</dbReference>
<dbReference type="Pfam" id="PF13618">
    <property type="entry name" value="Gluconate_2-dh3"/>
    <property type="match status" value="1"/>
</dbReference>
<organism evidence="1 2">
    <name type="scientific">Bacillus solimangrovi</name>
    <dbReference type="NCBI Taxonomy" id="1305675"/>
    <lineage>
        <taxon>Bacteria</taxon>
        <taxon>Bacillati</taxon>
        <taxon>Bacillota</taxon>
        <taxon>Bacilli</taxon>
        <taxon>Bacillales</taxon>
        <taxon>Bacillaceae</taxon>
        <taxon>Bacillus</taxon>
    </lineage>
</organism>
<dbReference type="Proteomes" id="UP000095209">
    <property type="component" value="Unassembled WGS sequence"/>
</dbReference>
<gene>
    <name evidence="1" type="ORF">BFG57_08830</name>
</gene>
<comment type="caution">
    <text evidence="1">The sequence shown here is derived from an EMBL/GenBank/DDBJ whole genome shotgun (WGS) entry which is preliminary data.</text>
</comment>
<evidence type="ECO:0000313" key="1">
    <source>
        <dbReference type="EMBL" id="OEH94350.1"/>
    </source>
</evidence>